<dbReference type="AlphaFoldDB" id="A0A5C5YLP9"/>
<evidence type="ECO:0000313" key="2">
    <source>
        <dbReference type="EMBL" id="TWT75739.1"/>
    </source>
</evidence>
<feature type="transmembrane region" description="Helical" evidence="1">
    <location>
        <begin position="18"/>
        <end position="38"/>
    </location>
</feature>
<gene>
    <name evidence="2" type="ORF">CA13_73830</name>
</gene>
<feature type="transmembrane region" description="Helical" evidence="1">
    <location>
        <begin position="50"/>
        <end position="76"/>
    </location>
</feature>
<keyword evidence="1" id="KW-1133">Transmembrane helix</keyword>
<evidence type="ECO:0000256" key="1">
    <source>
        <dbReference type="SAM" id="Phobius"/>
    </source>
</evidence>
<proteinExistence type="predicted"/>
<keyword evidence="3" id="KW-1185">Reference proteome</keyword>
<reference evidence="2 3" key="1">
    <citation type="submission" date="2019-02" db="EMBL/GenBank/DDBJ databases">
        <title>Deep-cultivation of Planctomycetes and their phenomic and genomic characterization uncovers novel biology.</title>
        <authorList>
            <person name="Wiegand S."/>
            <person name="Jogler M."/>
            <person name="Boedeker C."/>
            <person name="Pinto D."/>
            <person name="Vollmers J."/>
            <person name="Rivas-Marin E."/>
            <person name="Kohn T."/>
            <person name="Peeters S.H."/>
            <person name="Heuer A."/>
            <person name="Rast P."/>
            <person name="Oberbeckmann S."/>
            <person name="Bunk B."/>
            <person name="Jeske O."/>
            <person name="Meyerdierks A."/>
            <person name="Storesund J.E."/>
            <person name="Kallscheuer N."/>
            <person name="Luecker S."/>
            <person name="Lage O.M."/>
            <person name="Pohl T."/>
            <person name="Merkel B.J."/>
            <person name="Hornburger P."/>
            <person name="Mueller R.-W."/>
            <person name="Bruemmer F."/>
            <person name="Labrenz M."/>
            <person name="Spormann A.M."/>
            <person name="Op Den Camp H."/>
            <person name="Overmann J."/>
            <person name="Amann R."/>
            <person name="Jetten M.S.M."/>
            <person name="Mascher T."/>
            <person name="Medema M.H."/>
            <person name="Devos D.P."/>
            <person name="Kaster A.-K."/>
            <person name="Ovreas L."/>
            <person name="Rohde M."/>
            <person name="Galperin M.Y."/>
            <person name="Jogler C."/>
        </authorList>
    </citation>
    <scope>NUCLEOTIDE SEQUENCE [LARGE SCALE GENOMIC DNA]</scope>
    <source>
        <strain evidence="2 3">CA13</strain>
    </source>
</reference>
<evidence type="ECO:0000313" key="3">
    <source>
        <dbReference type="Proteomes" id="UP000315010"/>
    </source>
</evidence>
<protein>
    <submittedName>
        <fullName evidence="2">Uncharacterized protein</fullName>
    </submittedName>
</protein>
<accession>A0A5C5YLP9</accession>
<comment type="caution">
    <text evidence="2">The sequence shown here is derived from an EMBL/GenBank/DDBJ whole genome shotgun (WGS) entry which is preliminary data.</text>
</comment>
<sequence length="136" mass="13460">MNPLTVSPKSMITENGSLLVGLAGPVIVGVGTFVSTTIENWVAAPLGLPAISAATLAATLTVTTLSVVASIVAVYFPLPLSTKLLAFPPPTVTSPITNPLTVSPKSIDTVNGSLLVGLAGPVIVGAGAVVSTATEN</sequence>
<organism evidence="2 3">
    <name type="scientific">Novipirellula herctigrandis</name>
    <dbReference type="NCBI Taxonomy" id="2527986"/>
    <lineage>
        <taxon>Bacteria</taxon>
        <taxon>Pseudomonadati</taxon>
        <taxon>Planctomycetota</taxon>
        <taxon>Planctomycetia</taxon>
        <taxon>Pirellulales</taxon>
        <taxon>Pirellulaceae</taxon>
        <taxon>Novipirellula</taxon>
    </lineage>
</organism>
<name>A0A5C5YLP9_9BACT</name>
<keyword evidence="1" id="KW-0472">Membrane</keyword>
<dbReference type="Proteomes" id="UP000315010">
    <property type="component" value="Unassembled WGS sequence"/>
</dbReference>
<dbReference type="EMBL" id="SJPJ01000004">
    <property type="protein sequence ID" value="TWT75739.1"/>
    <property type="molecule type" value="Genomic_DNA"/>
</dbReference>
<keyword evidence="1" id="KW-0812">Transmembrane</keyword>